<dbReference type="Pfam" id="PF13181">
    <property type="entry name" value="TPR_8"/>
    <property type="match status" value="2"/>
</dbReference>
<dbReference type="AlphaFoldDB" id="A0A9E5JUB2"/>
<feature type="chain" id="PRO_5039160923" description="Tetratricopeptide repeat protein" evidence="2">
    <location>
        <begin position="29"/>
        <end position="222"/>
    </location>
</feature>
<comment type="caution">
    <text evidence="3">The sequence shown here is derived from an EMBL/GenBank/DDBJ whole genome shotgun (WGS) entry which is preliminary data.</text>
</comment>
<protein>
    <recommendedName>
        <fullName evidence="5">Tetratricopeptide repeat protein</fullName>
    </recommendedName>
</protein>
<dbReference type="SUPFAM" id="SSF48452">
    <property type="entry name" value="TPR-like"/>
    <property type="match status" value="1"/>
</dbReference>
<evidence type="ECO:0000313" key="4">
    <source>
        <dbReference type="Proteomes" id="UP000787472"/>
    </source>
</evidence>
<dbReference type="EMBL" id="JAAONZ010000002">
    <property type="protein sequence ID" value="NHO64676.1"/>
    <property type="molecule type" value="Genomic_DNA"/>
</dbReference>
<dbReference type="RefSeq" id="WP_167181931.1">
    <property type="nucleotide sequence ID" value="NZ_JAAONZ010000002.1"/>
</dbReference>
<keyword evidence="1" id="KW-0802">TPR repeat</keyword>
<dbReference type="PROSITE" id="PS50005">
    <property type="entry name" value="TPR"/>
    <property type="match status" value="1"/>
</dbReference>
<gene>
    <name evidence="3" type="ORF">G8770_03845</name>
</gene>
<dbReference type="Gene3D" id="1.25.40.10">
    <property type="entry name" value="Tetratricopeptide repeat domain"/>
    <property type="match status" value="1"/>
</dbReference>
<keyword evidence="4" id="KW-1185">Reference proteome</keyword>
<keyword evidence="2" id="KW-0732">Signal</keyword>
<organism evidence="3 4">
    <name type="scientific">Pseudomaricurvus hydrocarbonicus</name>
    <dbReference type="NCBI Taxonomy" id="1470433"/>
    <lineage>
        <taxon>Bacteria</taxon>
        <taxon>Pseudomonadati</taxon>
        <taxon>Pseudomonadota</taxon>
        <taxon>Gammaproteobacteria</taxon>
        <taxon>Cellvibrionales</taxon>
        <taxon>Cellvibrionaceae</taxon>
        <taxon>Pseudomaricurvus</taxon>
    </lineage>
</organism>
<reference evidence="3" key="1">
    <citation type="submission" date="2020-03" db="EMBL/GenBank/DDBJ databases">
        <authorList>
            <person name="Guo F."/>
        </authorList>
    </citation>
    <scope>NUCLEOTIDE SEQUENCE</scope>
    <source>
        <strain evidence="3">JCM 30134</strain>
    </source>
</reference>
<name>A0A9E5JUB2_9GAMM</name>
<dbReference type="Proteomes" id="UP000787472">
    <property type="component" value="Unassembled WGS sequence"/>
</dbReference>
<dbReference type="InterPro" id="IPR011990">
    <property type="entry name" value="TPR-like_helical_dom_sf"/>
</dbReference>
<feature type="repeat" description="TPR" evidence="1">
    <location>
        <begin position="141"/>
        <end position="174"/>
    </location>
</feature>
<accession>A0A9E5JUB2</accession>
<evidence type="ECO:0000313" key="3">
    <source>
        <dbReference type="EMBL" id="NHO64676.1"/>
    </source>
</evidence>
<dbReference type="InterPro" id="IPR019734">
    <property type="entry name" value="TPR_rpt"/>
</dbReference>
<evidence type="ECO:0008006" key="5">
    <source>
        <dbReference type="Google" id="ProtNLM"/>
    </source>
</evidence>
<evidence type="ECO:0000256" key="2">
    <source>
        <dbReference type="SAM" id="SignalP"/>
    </source>
</evidence>
<evidence type="ECO:0000256" key="1">
    <source>
        <dbReference type="PROSITE-ProRule" id="PRU00339"/>
    </source>
</evidence>
<sequence>MIRDFFYFICLLFTASAYLLFGSTLAYANKSNCGDVYDVAIGPWDYADPVNHQGNVAKVERRHFTPNVERLISGESTSEIMPDLAYTLSKFPNHYRALYSLIRFDEQRNGSLPQVGSYKYPFTQSVTCYFERAFQFRPDDAKLYQLYGIYFFKKEDYEQAMENFKKSKELSPSPEADYNIGLVYFEMGDLENAKFFAEKAYAADFPIAGLKNKLLDKGIELK</sequence>
<feature type="signal peptide" evidence="2">
    <location>
        <begin position="1"/>
        <end position="28"/>
    </location>
</feature>
<proteinExistence type="predicted"/>